<reference evidence="2 4" key="1">
    <citation type="journal article" date="2012" name="Nature">
        <title>Algal genomes reveal evolutionary mosaicism and the fate of nucleomorphs.</title>
        <authorList>
            <consortium name="DOE Joint Genome Institute"/>
            <person name="Curtis B.A."/>
            <person name="Tanifuji G."/>
            <person name="Burki F."/>
            <person name="Gruber A."/>
            <person name="Irimia M."/>
            <person name="Maruyama S."/>
            <person name="Arias M.C."/>
            <person name="Ball S.G."/>
            <person name="Gile G.H."/>
            <person name="Hirakawa Y."/>
            <person name="Hopkins J.F."/>
            <person name="Kuo A."/>
            <person name="Rensing S.A."/>
            <person name="Schmutz J."/>
            <person name="Symeonidi A."/>
            <person name="Elias M."/>
            <person name="Eveleigh R.J."/>
            <person name="Herman E.K."/>
            <person name="Klute M.J."/>
            <person name="Nakayama T."/>
            <person name="Obornik M."/>
            <person name="Reyes-Prieto A."/>
            <person name="Armbrust E.V."/>
            <person name="Aves S.J."/>
            <person name="Beiko R.G."/>
            <person name="Coutinho P."/>
            <person name="Dacks J.B."/>
            <person name="Durnford D.G."/>
            <person name="Fast N.M."/>
            <person name="Green B.R."/>
            <person name="Grisdale C.J."/>
            <person name="Hempel F."/>
            <person name="Henrissat B."/>
            <person name="Hoppner M.P."/>
            <person name="Ishida K."/>
            <person name="Kim E."/>
            <person name="Koreny L."/>
            <person name="Kroth P.G."/>
            <person name="Liu Y."/>
            <person name="Malik S.B."/>
            <person name="Maier U.G."/>
            <person name="McRose D."/>
            <person name="Mock T."/>
            <person name="Neilson J.A."/>
            <person name="Onodera N.T."/>
            <person name="Poole A.M."/>
            <person name="Pritham E.J."/>
            <person name="Richards T.A."/>
            <person name="Rocap G."/>
            <person name="Roy S.W."/>
            <person name="Sarai C."/>
            <person name="Schaack S."/>
            <person name="Shirato S."/>
            <person name="Slamovits C.H."/>
            <person name="Spencer D.F."/>
            <person name="Suzuki S."/>
            <person name="Worden A.Z."/>
            <person name="Zauner S."/>
            <person name="Barry K."/>
            <person name="Bell C."/>
            <person name="Bharti A.K."/>
            <person name="Crow J.A."/>
            <person name="Grimwood J."/>
            <person name="Kramer R."/>
            <person name="Lindquist E."/>
            <person name="Lucas S."/>
            <person name="Salamov A."/>
            <person name="McFadden G.I."/>
            <person name="Lane C.E."/>
            <person name="Keeling P.J."/>
            <person name="Gray M.W."/>
            <person name="Grigoriev I.V."/>
            <person name="Archibald J.M."/>
        </authorList>
    </citation>
    <scope>NUCLEOTIDE SEQUENCE</scope>
    <source>
        <strain evidence="2 4">CCMP2712</strain>
    </source>
</reference>
<feature type="chain" id="PRO_5008771355" evidence="1">
    <location>
        <begin position="24"/>
        <end position="437"/>
    </location>
</feature>
<reference evidence="4" key="2">
    <citation type="submission" date="2012-11" db="EMBL/GenBank/DDBJ databases">
        <authorList>
            <person name="Kuo A."/>
            <person name="Curtis B.A."/>
            <person name="Tanifuji G."/>
            <person name="Burki F."/>
            <person name="Gruber A."/>
            <person name="Irimia M."/>
            <person name="Maruyama S."/>
            <person name="Arias M.C."/>
            <person name="Ball S.G."/>
            <person name="Gile G.H."/>
            <person name="Hirakawa Y."/>
            <person name="Hopkins J.F."/>
            <person name="Rensing S.A."/>
            <person name="Schmutz J."/>
            <person name="Symeonidi A."/>
            <person name="Elias M."/>
            <person name="Eveleigh R.J."/>
            <person name="Herman E.K."/>
            <person name="Klute M.J."/>
            <person name="Nakayama T."/>
            <person name="Obornik M."/>
            <person name="Reyes-Prieto A."/>
            <person name="Armbrust E.V."/>
            <person name="Aves S.J."/>
            <person name="Beiko R.G."/>
            <person name="Coutinho P."/>
            <person name="Dacks J.B."/>
            <person name="Durnford D.G."/>
            <person name="Fast N.M."/>
            <person name="Green B.R."/>
            <person name="Grisdale C."/>
            <person name="Hempe F."/>
            <person name="Henrissat B."/>
            <person name="Hoppner M.P."/>
            <person name="Ishida K.-I."/>
            <person name="Kim E."/>
            <person name="Koreny L."/>
            <person name="Kroth P.G."/>
            <person name="Liu Y."/>
            <person name="Malik S.-B."/>
            <person name="Maier U.G."/>
            <person name="McRose D."/>
            <person name="Mock T."/>
            <person name="Neilson J.A."/>
            <person name="Onodera N.T."/>
            <person name="Poole A.M."/>
            <person name="Pritham E.J."/>
            <person name="Richards T.A."/>
            <person name="Rocap G."/>
            <person name="Roy S.W."/>
            <person name="Sarai C."/>
            <person name="Schaack S."/>
            <person name="Shirato S."/>
            <person name="Slamovits C.H."/>
            <person name="Spencer D.F."/>
            <person name="Suzuki S."/>
            <person name="Worden A.Z."/>
            <person name="Zauner S."/>
            <person name="Barry K."/>
            <person name="Bell C."/>
            <person name="Bharti A.K."/>
            <person name="Crow J.A."/>
            <person name="Grimwood J."/>
            <person name="Kramer R."/>
            <person name="Lindquist E."/>
            <person name="Lucas S."/>
            <person name="Salamov A."/>
            <person name="McFadden G.I."/>
            <person name="Lane C.E."/>
            <person name="Keeling P.J."/>
            <person name="Gray M.W."/>
            <person name="Grigoriev I.V."/>
            <person name="Archibald J.M."/>
        </authorList>
    </citation>
    <scope>NUCLEOTIDE SEQUENCE</scope>
    <source>
        <strain evidence="4">CCMP2712</strain>
    </source>
</reference>
<feature type="signal peptide" evidence="1">
    <location>
        <begin position="1"/>
        <end position="23"/>
    </location>
</feature>
<dbReference type="KEGG" id="gtt:GUITHDRAFT_137228"/>
<sequence length="437" mass="47450">MVVGTFFYLPIFLFFFMSDAAAATPAAAAAGRDWGNITFVHCVQPYTWTELVQNYKTNSVFFKTGGLGELQREGIYTWQCFKDHYCATGPEDPWFCFVYDEVTSKFIPWGPNSELQLVVPSERKWEGCSSEIEALSRQIQQLKNESSSLRPSSCAGSRLYIAANSTIMCSPGFGGNSDVGCKLCQEGTYSAEMHLCHSLSATILIDGHTRGNAAGTSVWIGGGLKLYHDASSGSGNPDRMSYILLKLGSAPAGCSLSANSITKAQMKLYKTWDGSADGWSCSEHKYQIRLASVGNLSVYDSTQVVSYIEQNFPYSSGKQTDSQGMYVLDNGQRISTYFDLSTTINVWYDIDVTTFMKQVVHHYGDSLSAILLELRSVNDGCLTALSASGATSPIFNIALSDSNDDDMISVPTSCVPCPPNFTSPAGSSSIQACKAAN</sequence>
<dbReference type="Proteomes" id="UP000011087">
    <property type="component" value="Unassembled WGS sequence"/>
</dbReference>
<dbReference type="AlphaFoldDB" id="L1JI91"/>
<evidence type="ECO:0000256" key="1">
    <source>
        <dbReference type="SAM" id="SignalP"/>
    </source>
</evidence>
<dbReference type="RefSeq" id="XP_005834834.1">
    <property type="nucleotide sequence ID" value="XM_005834777.1"/>
</dbReference>
<evidence type="ECO:0000313" key="2">
    <source>
        <dbReference type="EMBL" id="EKX47854.1"/>
    </source>
</evidence>
<dbReference type="GeneID" id="17304421"/>
<dbReference type="EnsemblProtists" id="EKX47854">
    <property type="protein sequence ID" value="EKX47854"/>
    <property type="gene ID" value="GUITHDRAFT_137228"/>
</dbReference>
<evidence type="ECO:0000313" key="3">
    <source>
        <dbReference type="EnsemblProtists" id="EKX47854"/>
    </source>
</evidence>
<keyword evidence="4" id="KW-1185">Reference proteome</keyword>
<accession>L1JI91</accession>
<protein>
    <submittedName>
        <fullName evidence="2 3">Uncharacterized protein</fullName>
    </submittedName>
</protein>
<gene>
    <name evidence="2" type="ORF">GUITHDRAFT_137228</name>
</gene>
<evidence type="ECO:0000313" key="4">
    <source>
        <dbReference type="Proteomes" id="UP000011087"/>
    </source>
</evidence>
<dbReference type="HOGENOM" id="CLU_627701_0_0_1"/>
<dbReference type="PaxDb" id="55529-EKX47854"/>
<dbReference type="EMBL" id="JH992988">
    <property type="protein sequence ID" value="EKX47854.1"/>
    <property type="molecule type" value="Genomic_DNA"/>
</dbReference>
<keyword evidence="1" id="KW-0732">Signal</keyword>
<proteinExistence type="predicted"/>
<name>L1JI91_GUITC</name>
<reference evidence="3" key="3">
    <citation type="submission" date="2016-03" db="UniProtKB">
        <authorList>
            <consortium name="EnsemblProtists"/>
        </authorList>
    </citation>
    <scope>IDENTIFICATION</scope>
</reference>
<organism evidence="2">
    <name type="scientific">Guillardia theta (strain CCMP2712)</name>
    <name type="common">Cryptophyte</name>
    <dbReference type="NCBI Taxonomy" id="905079"/>
    <lineage>
        <taxon>Eukaryota</taxon>
        <taxon>Cryptophyceae</taxon>
        <taxon>Pyrenomonadales</taxon>
        <taxon>Geminigeraceae</taxon>
        <taxon>Guillardia</taxon>
    </lineage>
</organism>